<protein>
    <recommendedName>
        <fullName evidence="3">TetR family transcriptional regulator</fullName>
    </recommendedName>
</protein>
<evidence type="ECO:0008006" key="3">
    <source>
        <dbReference type="Google" id="ProtNLM"/>
    </source>
</evidence>
<dbReference type="SUPFAM" id="SSF48498">
    <property type="entry name" value="Tetracyclin repressor-like, C-terminal domain"/>
    <property type="match status" value="1"/>
</dbReference>
<proteinExistence type="predicted"/>
<dbReference type="Proteomes" id="UP000467193">
    <property type="component" value="Chromosome"/>
</dbReference>
<evidence type="ECO:0000313" key="1">
    <source>
        <dbReference type="EMBL" id="BBY31131.1"/>
    </source>
</evidence>
<reference evidence="1 2" key="1">
    <citation type="journal article" date="2019" name="Emerg. Microbes Infect.">
        <title>Comprehensive subspecies identification of 175 nontuberculous mycobacteria species based on 7547 genomic profiles.</title>
        <authorList>
            <person name="Matsumoto Y."/>
            <person name="Kinjo T."/>
            <person name="Motooka D."/>
            <person name="Nabeya D."/>
            <person name="Jung N."/>
            <person name="Uechi K."/>
            <person name="Horii T."/>
            <person name="Iida T."/>
            <person name="Fujita J."/>
            <person name="Nakamura S."/>
        </authorList>
    </citation>
    <scope>NUCLEOTIDE SEQUENCE [LARGE SCALE GENOMIC DNA]</scope>
    <source>
        <strain evidence="1 2">JCM 17899</strain>
    </source>
</reference>
<sequence>MAAALGTSDRMLIHYFGSKDVLIERVLELARPNVEALVADHGGDIRSLAHAIWHELSQGGPQQPRVRVLLEVMTLALTRSDQYGEFARTSVSRWIEPLSEALRRGGQNEDDASARATAIVSGLRGIAVDRFITGERARTDRSAHLLIDSVLGTR</sequence>
<accession>A0A7I7QXR7</accession>
<gene>
    <name evidence="1" type="ORF">MSEDJ_52270</name>
</gene>
<dbReference type="InterPro" id="IPR036271">
    <property type="entry name" value="Tet_transcr_reg_TetR-rel_C_sf"/>
</dbReference>
<dbReference type="Gene3D" id="1.10.357.10">
    <property type="entry name" value="Tetracycline Repressor, domain 2"/>
    <property type="match status" value="1"/>
</dbReference>
<keyword evidence="2" id="KW-1185">Reference proteome</keyword>
<evidence type="ECO:0000313" key="2">
    <source>
        <dbReference type="Proteomes" id="UP000467193"/>
    </source>
</evidence>
<dbReference type="KEGG" id="msei:MSEDJ_52270"/>
<name>A0A7I7QXR7_9MYCO</name>
<dbReference type="AlphaFoldDB" id="A0A7I7QXR7"/>
<organism evidence="1 2">
    <name type="scientific">Mycolicibacterium sediminis</name>
    <dbReference type="NCBI Taxonomy" id="1286180"/>
    <lineage>
        <taxon>Bacteria</taxon>
        <taxon>Bacillati</taxon>
        <taxon>Actinomycetota</taxon>
        <taxon>Actinomycetes</taxon>
        <taxon>Mycobacteriales</taxon>
        <taxon>Mycobacteriaceae</taxon>
        <taxon>Mycolicibacterium</taxon>
    </lineage>
</organism>
<dbReference type="EMBL" id="AP022588">
    <property type="protein sequence ID" value="BBY31131.1"/>
    <property type="molecule type" value="Genomic_DNA"/>
</dbReference>